<organism evidence="1 2">
    <name type="scientific">Serendipita vermifera MAFF 305830</name>
    <dbReference type="NCBI Taxonomy" id="933852"/>
    <lineage>
        <taxon>Eukaryota</taxon>
        <taxon>Fungi</taxon>
        <taxon>Dikarya</taxon>
        <taxon>Basidiomycota</taxon>
        <taxon>Agaricomycotina</taxon>
        <taxon>Agaricomycetes</taxon>
        <taxon>Sebacinales</taxon>
        <taxon>Serendipitaceae</taxon>
        <taxon>Serendipita</taxon>
    </lineage>
</organism>
<gene>
    <name evidence="1" type="ORF">M408DRAFT_186333</name>
</gene>
<dbReference type="AlphaFoldDB" id="A0A0C3B7G1"/>
<dbReference type="HOGENOM" id="CLU_015287_0_0_1"/>
<evidence type="ECO:0000313" key="1">
    <source>
        <dbReference type="EMBL" id="KIM32770.1"/>
    </source>
</evidence>
<sequence length="763" mass="87142">MALAMNNSTIAGKNTTSDLVVNLHAQRTKILTRINQNKDIAGPNLANDNTIRRLEREYNDVTDQIAQLERQPSSDPMKVLPLELCADIIKEAVNKYALVDELLNLTTVSRRWCNILMSLPTLWTTIVLDSRIADYLAKAATSLRLSRACELSVMIEISFETWQEVAPIIWAEGGRIVSLQICLPITMAESEKILNDFGGLPVLKTLQLHLTPNHDSPPPIIEYEKMPLLSEITGLKPEPLEYSCSRFVKSREFRLPMITQDMVNVWAKLFNLVDLTIREEDVSPDYWSKGFESTLLSVRRFTYYGMAMERALNLLGPNVRSITVEVSELRQVLNLLGRFSRLDEFGLVLSHSFRYGEVANEKIPTFHQSIESLSIHGPAYDRTHIADHEEVIISWRSLYQALCDILPFVRTLSLEYGLFVDVTWSYISILKHLQGFHARDCIMLHHTQSQNIVTMESLSRASWLIPFWSRLPWSMLPDPIVFFSKIMGPNLRRLRIDVRQEGGMSTEADSSAYIILENVFPRLASLTIIFAKSVPWNIGVHKNLRELILDQEYEDLISLMTRNDILEIILMRPRDFPALEMIQLTGFHFECDILLLMLERKNIYAQPGISPIKALKLRTSTPYHLLCPITTLLRGEFPDREPNVAFSLEAVRERIFDESSTGCEMCCYGFRRCSAPIQAGPRTPPAEPQDEDWIPNYMAKSMIADPPLALDVKEWLAEKSKRRLSFLRSHQETKGQFHRIIRCPEVANQWPSPITGSSLDGVG</sequence>
<dbReference type="OrthoDB" id="2754773at2759"/>
<name>A0A0C3B7G1_SERVB</name>
<protein>
    <submittedName>
        <fullName evidence="1">Uncharacterized protein</fullName>
    </submittedName>
</protein>
<keyword evidence="2" id="KW-1185">Reference proteome</keyword>
<proteinExistence type="predicted"/>
<accession>A0A0C3B7G1</accession>
<dbReference type="Proteomes" id="UP000054097">
    <property type="component" value="Unassembled WGS sequence"/>
</dbReference>
<dbReference type="EMBL" id="KN824279">
    <property type="protein sequence ID" value="KIM32770.1"/>
    <property type="molecule type" value="Genomic_DNA"/>
</dbReference>
<reference evidence="2" key="2">
    <citation type="submission" date="2015-01" db="EMBL/GenBank/DDBJ databases">
        <title>Evolutionary Origins and Diversification of the Mycorrhizal Mutualists.</title>
        <authorList>
            <consortium name="DOE Joint Genome Institute"/>
            <consortium name="Mycorrhizal Genomics Consortium"/>
            <person name="Kohler A."/>
            <person name="Kuo A."/>
            <person name="Nagy L.G."/>
            <person name="Floudas D."/>
            <person name="Copeland A."/>
            <person name="Barry K.W."/>
            <person name="Cichocki N."/>
            <person name="Veneault-Fourrey C."/>
            <person name="LaButti K."/>
            <person name="Lindquist E.A."/>
            <person name="Lipzen A."/>
            <person name="Lundell T."/>
            <person name="Morin E."/>
            <person name="Murat C."/>
            <person name="Riley R."/>
            <person name="Ohm R."/>
            <person name="Sun H."/>
            <person name="Tunlid A."/>
            <person name="Henrissat B."/>
            <person name="Grigoriev I.V."/>
            <person name="Hibbett D.S."/>
            <person name="Martin F."/>
        </authorList>
    </citation>
    <scope>NUCLEOTIDE SEQUENCE [LARGE SCALE GENOMIC DNA]</scope>
    <source>
        <strain evidence="2">MAFF 305830</strain>
    </source>
</reference>
<evidence type="ECO:0000313" key="2">
    <source>
        <dbReference type="Proteomes" id="UP000054097"/>
    </source>
</evidence>
<reference evidence="1 2" key="1">
    <citation type="submission" date="2014-04" db="EMBL/GenBank/DDBJ databases">
        <authorList>
            <consortium name="DOE Joint Genome Institute"/>
            <person name="Kuo A."/>
            <person name="Zuccaro A."/>
            <person name="Kohler A."/>
            <person name="Nagy L.G."/>
            <person name="Floudas D."/>
            <person name="Copeland A."/>
            <person name="Barry K.W."/>
            <person name="Cichocki N."/>
            <person name="Veneault-Fourrey C."/>
            <person name="LaButti K."/>
            <person name="Lindquist E.A."/>
            <person name="Lipzen A."/>
            <person name="Lundell T."/>
            <person name="Morin E."/>
            <person name="Murat C."/>
            <person name="Sun H."/>
            <person name="Tunlid A."/>
            <person name="Henrissat B."/>
            <person name="Grigoriev I.V."/>
            <person name="Hibbett D.S."/>
            <person name="Martin F."/>
            <person name="Nordberg H.P."/>
            <person name="Cantor M.N."/>
            <person name="Hua S.X."/>
        </authorList>
    </citation>
    <scope>NUCLEOTIDE SEQUENCE [LARGE SCALE GENOMIC DNA]</scope>
    <source>
        <strain evidence="1 2">MAFF 305830</strain>
    </source>
</reference>